<evidence type="ECO:0008006" key="4">
    <source>
        <dbReference type="Google" id="ProtNLM"/>
    </source>
</evidence>
<gene>
    <name evidence="2" type="ORF">QN277_014477</name>
</gene>
<name>A0AAE1ILS6_9FABA</name>
<feature type="transmembrane region" description="Helical" evidence="1">
    <location>
        <begin position="227"/>
        <end position="250"/>
    </location>
</feature>
<feature type="transmembrane region" description="Helical" evidence="1">
    <location>
        <begin position="176"/>
        <end position="197"/>
    </location>
</feature>
<accession>A0AAE1ILS6</accession>
<proteinExistence type="predicted"/>
<comment type="caution">
    <text evidence="2">The sequence shown here is derived from an EMBL/GenBank/DDBJ whole genome shotgun (WGS) entry which is preliminary data.</text>
</comment>
<dbReference type="AlphaFoldDB" id="A0AAE1ILS6"/>
<dbReference type="PANTHER" id="PTHR33133:SF3">
    <property type="entry name" value="TRANSMEMBRANE PROTEIN"/>
    <property type="match status" value="1"/>
</dbReference>
<dbReference type="PANTHER" id="PTHR33133">
    <property type="entry name" value="OS08G0107100 PROTEIN-RELATED"/>
    <property type="match status" value="1"/>
</dbReference>
<sequence>MGFSGKILRRSVHSFLQNYHYFTSVSAFLALPFSVSVLSQAFVPSSSSSLFTQISFRLTTLFDAAGFPSSSSSQMFALFIDKASETIASSIFTLPFTLTLFIIAKASIFYALKQPHKRDSSAFSLTSMMISLYKPLLKTCISGSLLIFSAISTSYCLMFFAFGVIEGLDYTSPNTLFLVTACGAVVFSVLLANALIISNMAMAVSGMEGHGGYLAILKACVLIRGRISMALLLALPMNMSLAAIEALFQFRIVRAYRVGGKIEPSTALEAIFIAYLYSIFIVLDTIVASLFYKSCKKRSWINDEEGKLLVRIEISEKDNNEFERTKNFEELP</sequence>
<reference evidence="2" key="1">
    <citation type="submission" date="2023-10" db="EMBL/GenBank/DDBJ databases">
        <title>Chromosome-level genome of the transformable northern wattle, Acacia crassicarpa.</title>
        <authorList>
            <person name="Massaro I."/>
            <person name="Sinha N.R."/>
            <person name="Poethig S."/>
            <person name="Leichty A.R."/>
        </authorList>
    </citation>
    <scope>NUCLEOTIDE SEQUENCE</scope>
    <source>
        <strain evidence="2">Acra3RX</strain>
        <tissue evidence="2">Leaf</tissue>
    </source>
</reference>
<feature type="transmembrane region" description="Helical" evidence="1">
    <location>
        <begin position="87"/>
        <end position="112"/>
    </location>
</feature>
<protein>
    <recommendedName>
        <fullName evidence="4">Transmembrane protein</fullName>
    </recommendedName>
</protein>
<keyword evidence="1" id="KW-0472">Membrane</keyword>
<keyword evidence="1" id="KW-0812">Transmembrane</keyword>
<feature type="transmembrane region" description="Helical" evidence="1">
    <location>
        <begin position="136"/>
        <end position="164"/>
    </location>
</feature>
<feature type="transmembrane region" description="Helical" evidence="1">
    <location>
        <begin position="270"/>
        <end position="292"/>
    </location>
</feature>
<keyword evidence="3" id="KW-1185">Reference proteome</keyword>
<dbReference type="EMBL" id="JAWXYG010000023">
    <property type="protein sequence ID" value="KAK4252483.1"/>
    <property type="molecule type" value="Genomic_DNA"/>
</dbReference>
<feature type="transmembrane region" description="Helical" evidence="1">
    <location>
        <begin position="21"/>
        <end position="43"/>
    </location>
</feature>
<dbReference type="Proteomes" id="UP001293593">
    <property type="component" value="Unassembled WGS sequence"/>
</dbReference>
<evidence type="ECO:0000313" key="3">
    <source>
        <dbReference type="Proteomes" id="UP001293593"/>
    </source>
</evidence>
<organism evidence="2 3">
    <name type="scientific">Acacia crassicarpa</name>
    <name type="common">northern wattle</name>
    <dbReference type="NCBI Taxonomy" id="499986"/>
    <lineage>
        <taxon>Eukaryota</taxon>
        <taxon>Viridiplantae</taxon>
        <taxon>Streptophyta</taxon>
        <taxon>Embryophyta</taxon>
        <taxon>Tracheophyta</taxon>
        <taxon>Spermatophyta</taxon>
        <taxon>Magnoliopsida</taxon>
        <taxon>eudicotyledons</taxon>
        <taxon>Gunneridae</taxon>
        <taxon>Pentapetalae</taxon>
        <taxon>rosids</taxon>
        <taxon>fabids</taxon>
        <taxon>Fabales</taxon>
        <taxon>Fabaceae</taxon>
        <taxon>Caesalpinioideae</taxon>
        <taxon>mimosoid clade</taxon>
        <taxon>Acacieae</taxon>
        <taxon>Acacia</taxon>
    </lineage>
</organism>
<keyword evidence="1" id="KW-1133">Transmembrane helix</keyword>
<evidence type="ECO:0000256" key="1">
    <source>
        <dbReference type="SAM" id="Phobius"/>
    </source>
</evidence>
<evidence type="ECO:0000313" key="2">
    <source>
        <dbReference type="EMBL" id="KAK4252483.1"/>
    </source>
</evidence>